<gene>
    <name evidence="2" type="ORF">BXY45_13718</name>
</gene>
<organism evidence="2 3">
    <name type="scientific">Quadrisphaera granulorum</name>
    <dbReference type="NCBI Taxonomy" id="317664"/>
    <lineage>
        <taxon>Bacteria</taxon>
        <taxon>Bacillati</taxon>
        <taxon>Actinomycetota</taxon>
        <taxon>Actinomycetes</taxon>
        <taxon>Kineosporiales</taxon>
        <taxon>Kineosporiaceae</taxon>
        <taxon>Quadrisphaera</taxon>
    </lineage>
</organism>
<evidence type="ECO:0000259" key="1">
    <source>
        <dbReference type="Pfam" id="PF08378"/>
    </source>
</evidence>
<feature type="domain" description="NERD" evidence="1">
    <location>
        <begin position="43"/>
        <end position="159"/>
    </location>
</feature>
<evidence type="ECO:0000313" key="2">
    <source>
        <dbReference type="EMBL" id="PWJ47475.1"/>
    </source>
</evidence>
<name>A0A315ZPB8_9ACTN</name>
<dbReference type="AlphaFoldDB" id="A0A315ZPB8"/>
<dbReference type="EMBL" id="QGDQ01000037">
    <property type="protein sequence ID" value="PWJ47475.1"/>
    <property type="molecule type" value="Genomic_DNA"/>
</dbReference>
<proteinExistence type="predicted"/>
<dbReference type="Pfam" id="PF08378">
    <property type="entry name" value="NERD"/>
    <property type="match status" value="1"/>
</dbReference>
<accession>A0A315ZPB8</accession>
<dbReference type="Proteomes" id="UP000245469">
    <property type="component" value="Unassembled WGS sequence"/>
</dbReference>
<dbReference type="InterPro" id="IPR011528">
    <property type="entry name" value="NERD"/>
</dbReference>
<reference evidence="2 3" key="1">
    <citation type="submission" date="2018-03" db="EMBL/GenBank/DDBJ databases">
        <title>Genomic Encyclopedia of Archaeal and Bacterial Type Strains, Phase II (KMG-II): from individual species to whole genera.</title>
        <authorList>
            <person name="Goeker M."/>
        </authorList>
    </citation>
    <scope>NUCLEOTIDE SEQUENCE [LARGE SCALE GENOMIC DNA]</scope>
    <source>
        <strain evidence="2 3">DSM 44889</strain>
    </source>
</reference>
<protein>
    <submittedName>
        <fullName evidence="2">Nuclease-like protein</fullName>
    </submittedName>
</protein>
<sequence>MAATLAAQASAPHRPALLEALRRTVGADPLVDDAHEPYLDAVGQREVGRRLGVLRHRSGPTAPWHLVHDVPLSTAQANSPGEHVDPVHVDHVLVGPGGVYAVTVLHLPGARVRAAQTAFVVDGQPSQHLREAKQRALAVHRVLSEGAGRDVPVRAVVVVLGSERLALPLRTADVAVLRAPVLVRWLRKQPKVLDASTAAELAGHLTATAHQHSDAHDSLDGFERLQRTVLTADRLRRAWFVTLAVAASSAVTTVLASLSP</sequence>
<keyword evidence="3" id="KW-1185">Reference proteome</keyword>
<evidence type="ECO:0000313" key="3">
    <source>
        <dbReference type="Proteomes" id="UP000245469"/>
    </source>
</evidence>
<comment type="caution">
    <text evidence="2">The sequence shown here is derived from an EMBL/GenBank/DDBJ whole genome shotgun (WGS) entry which is preliminary data.</text>
</comment>